<dbReference type="GO" id="GO:0004722">
    <property type="term" value="F:protein serine/threonine phosphatase activity"/>
    <property type="evidence" value="ECO:0007669"/>
    <property type="project" value="UniProtKB-EC"/>
</dbReference>
<proteinExistence type="inferred from homology"/>
<dbReference type="SUPFAM" id="SSF81606">
    <property type="entry name" value="PP2C-like"/>
    <property type="match status" value="1"/>
</dbReference>
<comment type="similarity">
    <text evidence="1">Belongs to the PP2C family.</text>
</comment>
<reference evidence="4" key="1">
    <citation type="submission" date="2021-01" db="EMBL/GenBank/DDBJ databases">
        <authorList>
            <person name="Corre E."/>
            <person name="Pelletier E."/>
            <person name="Niang G."/>
            <person name="Scheremetjew M."/>
            <person name="Finn R."/>
            <person name="Kale V."/>
            <person name="Holt S."/>
            <person name="Cochrane G."/>
            <person name="Meng A."/>
            <person name="Brown T."/>
            <person name="Cohen L."/>
        </authorList>
    </citation>
    <scope>NUCLEOTIDE SEQUENCE</scope>
    <source>
        <strain evidence="4">OF101</strain>
    </source>
</reference>
<keyword evidence="1" id="KW-0460">Magnesium</keyword>
<dbReference type="SMART" id="SM00332">
    <property type="entry name" value="PP2Cc"/>
    <property type="match status" value="1"/>
</dbReference>
<comment type="catalytic activity">
    <reaction evidence="1">
        <text>O-phospho-L-threonyl-[protein] + H2O = L-threonyl-[protein] + phosphate</text>
        <dbReference type="Rhea" id="RHEA:47004"/>
        <dbReference type="Rhea" id="RHEA-COMP:11060"/>
        <dbReference type="Rhea" id="RHEA-COMP:11605"/>
        <dbReference type="ChEBI" id="CHEBI:15377"/>
        <dbReference type="ChEBI" id="CHEBI:30013"/>
        <dbReference type="ChEBI" id="CHEBI:43474"/>
        <dbReference type="ChEBI" id="CHEBI:61977"/>
        <dbReference type="EC" id="3.1.3.16"/>
    </reaction>
</comment>
<dbReference type="PROSITE" id="PS51746">
    <property type="entry name" value="PPM_2"/>
    <property type="match status" value="1"/>
</dbReference>
<dbReference type="AlphaFoldDB" id="A0A7S1R8K0"/>
<accession>A0A7S1R8K0</accession>
<feature type="domain" description="PPM-type phosphatase" evidence="3">
    <location>
        <begin position="7"/>
        <end position="295"/>
    </location>
</feature>
<keyword evidence="1" id="KW-0479">Metal-binding</keyword>
<dbReference type="EMBL" id="HBGE01060010">
    <property type="protein sequence ID" value="CAD9159171.1"/>
    <property type="molecule type" value="Transcribed_RNA"/>
</dbReference>
<evidence type="ECO:0000313" key="4">
    <source>
        <dbReference type="EMBL" id="CAD9159171.1"/>
    </source>
</evidence>
<feature type="compositionally biased region" description="Basic and acidic residues" evidence="2">
    <location>
        <begin position="264"/>
        <end position="281"/>
    </location>
</feature>
<feature type="region of interest" description="Disordered" evidence="2">
    <location>
        <begin position="264"/>
        <end position="286"/>
    </location>
</feature>
<evidence type="ECO:0000256" key="1">
    <source>
        <dbReference type="RuleBase" id="RU366020"/>
    </source>
</evidence>
<keyword evidence="1" id="KW-0378">Hydrolase</keyword>
<organism evidence="4">
    <name type="scientific">Alexandrium catenella</name>
    <name type="common">Red tide dinoflagellate</name>
    <name type="synonym">Gonyaulax catenella</name>
    <dbReference type="NCBI Taxonomy" id="2925"/>
    <lineage>
        <taxon>Eukaryota</taxon>
        <taxon>Sar</taxon>
        <taxon>Alveolata</taxon>
        <taxon>Dinophyceae</taxon>
        <taxon>Gonyaulacales</taxon>
        <taxon>Pyrocystaceae</taxon>
        <taxon>Alexandrium</taxon>
    </lineage>
</organism>
<dbReference type="GO" id="GO:0046872">
    <property type="term" value="F:metal ion binding"/>
    <property type="evidence" value="ECO:0007669"/>
    <property type="project" value="UniProtKB-UniRule"/>
</dbReference>
<keyword evidence="1" id="KW-0464">Manganese</keyword>
<dbReference type="EC" id="3.1.3.16" evidence="1"/>
<feature type="compositionally biased region" description="Basic and acidic residues" evidence="2">
    <location>
        <begin position="376"/>
        <end position="394"/>
    </location>
</feature>
<evidence type="ECO:0000256" key="2">
    <source>
        <dbReference type="SAM" id="MobiDB-lite"/>
    </source>
</evidence>
<dbReference type="InterPro" id="IPR001932">
    <property type="entry name" value="PPM-type_phosphatase-like_dom"/>
</dbReference>
<feature type="region of interest" description="Disordered" evidence="2">
    <location>
        <begin position="364"/>
        <end position="394"/>
    </location>
</feature>
<keyword evidence="1" id="KW-0904">Protein phosphatase</keyword>
<evidence type="ECO:0000259" key="3">
    <source>
        <dbReference type="PROSITE" id="PS51746"/>
    </source>
</evidence>
<dbReference type="InterPro" id="IPR036457">
    <property type="entry name" value="PPM-type-like_dom_sf"/>
</dbReference>
<comment type="cofactor">
    <cofactor evidence="1">
        <name>Mg(2+)</name>
        <dbReference type="ChEBI" id="CHEBI:18420"/>
    </cofactor>
</comment>
<dbReference type="PANTHER" id="PTHR12320">
    <property type="entry name" value="PROTEIN PHOSPHATASE 2C"/>
    <property type="match status" value="1"/>
</dbReference>
<dbReference type="Gene3D" id="3.60.40.10">
    <property type="entry name" value="PPM-type phosphatase domain"/>
    <property type="match status" value="1"/>
</dbReference>
<comment type="catalytic activity">
    <reaction evidence="1">
        <text>O-phospho-L-seryl-[protein] + H2O = L-seryl-[protein] + phosphate</text>
        <dbReference type="Rhea" id="RHEA:20629"/>
        <dbReference type="Rhea" id="RHEA-COMP:9863"/>
        <dbReference type="Rhea" id="RHEA-COMP:11604"/>
        <dbReference type="ChEBI" id="CHEBI:15377"/>
        <dbReference type="ChEBI" id="CHEBI:29999"/>
        <dbReference type="ChEBI" id="CHEBI:43474"/>
        <dbReference type="ChEBI" id="CHEBI:83421"/>
        <dbReference type="EC" id="3.1.3.16"/>
    </reaction>
</comment>
<name>A0A7S1R8K0_ALECA</name>
<gene>
    <name evidence="4" type="ORF">ACAT0790_LOCUS35936</name>
</gene>
<dbReference type="InterPro" id="IPR039123">
    <property type="entry name" value="PPTC7"/>
</dbReference>
<comment type="cofactor">
    <cofactor evidence="1">
        <name>Mn(2+)</name>
        <dbReference type="ChEBI" id="CHEBI:29035"/>
    </cofactor>
</comment>
<dbReference type="PANTHER" id="PTHR12320:SF1">
    <property type="entry name" value="PROTEIN PHOSPHATASE PTC7 HOMOLOG"/>
    <property type="match status" value="1"/>
</dbReference>
<protein>
    <recommendedName>
        <fullName evidence="1">Protein phosphatase</fullName>
        <ecNumber evidence="1">3.1.3.16</ecNumber>
    </recommendedName>
</protein>
<sequence>MKRDAGYIYADAVACSSRMLGVCDGVSGIQQMGLKPDELPRQLCEECCKAMDHCIAADEVPSDGDGHWLMALLQDAYDQTLAWGATTVLLAAMEDSRRLVVANVGDCGLLVLRPDPSCPSQLSRQFRTDEMRYHPNQPIQVVRLANTAAFDQHRVIMGAKMSMVDLRPGDLIVLGSDGIFDNLRDEEVSSIVQRHCASLPEISDASSPEAPAVCTASRLVPGMPAVPDEALLFGGQPAPAVEQLEAAAKALVDAAISNVSVDRIEQHGDEPAREASQRERPGGNADDTTAIVAVVVEADDIAKADFEVPIQVPRESFRVSRCRLPPGNRGDGWPAGGLLGFAGLIPQCCNTTVDRGDELEEYFLSKDPSKSSPYKPRKDLGAELPAEPERCTIS</sequence>